<accession>A0AAV1QNZ4</accession>
<proteinExistence type="predicted"/>
<gene>
    <name evidence="1" type="ORF">DCAF_LOCUS1060</name>
</gene>
<dbReference type="AlphaFoldDB" id="A0AAV1QNZ4"/>
<dbReference type="EMBL" id="CAWUPB010000112">
    <property type="protein sequence ID" value="CAK7323432.1"/>
    <property type="molecule type" value="Genomic_DNA"/>
</dbReference>
<comment type="caution">
    <text evidence="1">The sequence shown here is derived from an EMBL/GenBank/DDBJ whole genome shotgun (WGS) entry which is preliminary data.</text>
</comment>
<evidence type="ECO:0000313" key="1">
    <source>
        <dbReference type="EMBL" id="CAK7323432.1"/>
    </source>
</evidence>
<keyword evidence="2" id="KW-1185">Reference proteome</keyword>
<reference evidence="1 2" key="1">
    <citation type="submission" date="2024-01" db="EMBL/GenBank/DDBJ databases">
        <authorList>
            <person name="Waweru B."/>
        </authorList>
    </citation>
    <scope>NUCLEOTIDE SEQUENCE [LARGE SCALE GENOMIC DNA]</scope>
</reference>
<sequence>MEGRGKPCLTNLPTTDDWYLSRYTRVDAFNKPHSQIANELALLKRNQQDAMFGTKRPPKVPEMFANDSWNTTISTVIPGYPRGEAGECSYGSWSAISPFVRSRRGGM</sequence>
<evidence type="ECO:0000313" key="2">
    <source>
        <dbReference type="Proteomes" id="UP001314170"/>
    </source>
</evidence>
<protein>
    <submittedName>
        <fullName evidence="1">Uncharacterized protein</fullName>
    </submittedName>
</protein>
<name>A0AAV1QNZ4_9ROSI</name>
<dbReference type="Proteomes" id="UP001314170">
    <property type="component" value="Unassembled WGS sequence"/>
</dbReference>
<organism evidence="1 2">
    <name type="scientific">Dovyalis caffra</name>
    <dbReference type="NCBI Taxonomy" id="77055"/>
    <lineage>
        <taxon>Eukaryota</taxon>
        <taxon>Viridiplantae</taxon>
        <taxon>Streptophyta</taxon>
        <taxon>Embryophyta</taxon>
        <taxon>Tracheophyta</taxon>
        <taxon>Spermatophyta</taxon>
        <taxon>Magnoliopsida</taxon>
        <taxon>eudicotyledons</taxon>
        <taxon>Gunneridae</taxon>
        <taxon>Pentapetalae</taxon>
        <taxon>rosids</taxon>
        <taxon>fabids</taxon>
        <taxon>Malpighiales</taxon>
        <taxon>Salicaceae</taxon>
        <taxon>Flacourtieae</taxon>
        <taxon>Dovyalis</taxon>
    </lineage>
</organism>